<feature type="compositionally biased region" description="Basic and acidic residues" evidence="1">
    <location>
        <begin position="283"/>
        <end position="303"/>
    </location>
</feature>
<evidence type="ECO:0008006" key="5">
    <source>
        <dbReference type="Google" id="ProtNLM"/>
    </source>
</evidence>
<evidence type="ECO:0000256" key="1">
    <source>
        <dbReference type="SAM" id="MobiDB-lite"/>
    </source>
</evidence>
<dbReference type="AlphaFoldDB" id="A0A9D3S4X2"/>
<reference evidence="3" key="1">
    <citation type="submission" date="2021-01" db="EMBL/GenBank/DDBJ databases">
        <title>A chromosome-scale assembly of European eel, Anguilla anguilla.</title>
        <authorList>
            <person name="Henkel C."/>
            <person name="Jong-Raadsen S.A."/>
            <person name="Dufour S."/>
            <person name="Weltzien F.-A."/>
            <person name="Palstra A.P."/>
            <person name="Pelster B."/>
            <person name="Spaink H.P."/>
            <person name="Van Den Thillart G.E."/>
            <person name="Jansen H."/>
            <person name="Zahm M."/>
            <person name="Klopp C."/>
            <person name="Cedric C."/>
            <person name="Louis A."/>
            <person name="Berthelot C."/>
            <person name="Parey E."/>
            <person name="Roest Crollius H."/>
            <person name="Montfort J."/>
            <person name="Robinson-Rechavi M."/>
            <person name="Bucao C."/>
            <person name="Bouchez O."/>
            <person name="Gislard M."/>
            <person name="Lluch J."/>
            <person name="Milhes M."/>
            <person name="Lampietro C."/>
            <person name="Lopez Roques C."/>
            <person name="Donnadieu C."/>
            <person name="Braasch I."/>
            <person name="Desvignes T."/>
            <person name="Postlethwait J."/>
            <person name="Bobe J."/>
            <person name="Guiguen Y."/>
            <person name="Dirks R."/>
        </authorList>
    </citation>
    <scope>NUCLEOTIDE SEQUENCE</scope>
    <source>
        <strain evidence="3">Tag_6206</strain>
        <tissue evidence="3">Liver</tissue>
    </source>
</reference>
<feature type="compositionally biased region" description="Polar residues" evidence="1">
    <location>
        <begin position="168"/>
        <end position="180"/>
    </location>
</feature>
<proteinExistence type="predicted"/>
<evidence type="ECO:0000313" key="4">
    <source>
        <dbReference type="Proteomes" id="UP001044222"/>
    </source>
</evidence>
<dbReference type="Proteomes" id="UP001044222">
    <property type="component" value="Unassembled WGS sequence"/>
</dbReference>
<accession>A0A9D3S4X2</accession>
<gene>
    <name evidence="3" type="ORF">ANANG_G00080790</name>
</gene>
<sequence length="310" mass="35357">MEGAVLVWLLCLQGSLLVNTLNCANKGTSGQTEEYRRECVGGDATRALPAELTERKSLAPPGALWEPGLAQLAKRVRRQTDPKKRRRPPGTFSVLGITFGSEPTEKPPPSRSKRQLERERDRPKKLHYPGSTSVTGQPMRLMLTERSPRQLPAMKTKPRRKPRVGSFSLLSHKQPKSLQVTRVRRQLQNDKMKKKKKKDKWPGQYSPLGDSLPPLEVTRVRRQLQNDKTKRKKNKRPGQYSALGGSLPPLEVTRVRRQLQNDKTKKKKNKRPGQYSALGRIRPPLETESQEKLTTKEEKREENCLFLNAP</sequence>
<dbReference type="EMBL" id="JAFIRN010000004">
    <property type="protein sequence ID" value="KAG5850302.1"/>
    <property type="molecule type" value="Genomic_DNA"/>
</dbReference>
<feature type="region of interest" description="Disordered" evidence="1">
    <location>
        <begin position="75"/>
        <end position="310"/>
    </location>
</feature>
<comment type="caution">
    <text evidence="3">The sequence shown here is derived from an EMBL/GenBank/DDBJ whole genome shotgun (WGS) entry which is preliminary data.</text>
</comment>
<protein>
    <recommendedName>
        <fullName evidence="5">ALMS motif domain-containing protein</fullName>
    </recommendedName>
</protein>
<keyword evidence="2" id="KW-0732">Signal</keyword>
<feature type="chain" id="PRO_5039196909" description="ALMS motif domain-containing protein" evidence="2">
    <location>
        <begin position="21"/>
        <end position="310"/>
    </location>
</feature>
<evidence type="ECO:0000256" key="2">
    <source>
        <dbReference type="SAM" id="SignalP"/>
    </source>
</evidence>
<organism evidence="3 4">
    <name type="scientific">Anguilla anguilla</name>
    <name type="common">European freshwater eel</name>
    <name type="synonym">Muraena anguilla</name>
    <dbReference type="NCBI Taxonomy" id="7936"/>
    <lineage>
        <taxon>Eukaryota</taxon>
        <taxon>Metazoa</taxon>
        <taxon>Chordata</taxon>
        <taxon>Craniata</taxon>
        <taxon>Vertebrata</taxon>
        <taxon>Euteleostomi</taxon>
        <taxon>Actinopterygii</taxon>
        <taxon>Neopterygii</taxon>
        <taxon>Teleostei</taxon>
        <taxon>Anguilliformes</taxon>
        <taxon>Anguillidae</taxon>
        <taxon>Anguilla</taxon>
    </lineage>
</organism>
<evidence type="ECO:0000313" key="3">
    <source>
        <dbReference type="EMBL" id="KAG5850302.1"/>
    </source>
</evidence>
<name>A0A9D3S4X2_ANGAN</name>
<keyword evidence="4" id="KW-1185">Reference proteome</keyword>
<feature type="signal peptide" evidence="2">
    <location>
        <begin position="1"/>
        <end position="20"/>
    </location>
</feature>